<comment type="caution">
    <text evidence="1">The sequence shown here is derived from an EMBL/GenBank/DDBJ whole genome shotgun (WGS) entry which is preliminary data.</text>
</comment>
<accession>A0A0F9ER45</accession>
<sequence>RDHGVNHIHDIDYSSQQIREVKIKKKLNEKGGDELEAECSYNPIRKEVICLHD</sequence>
<organism evidence="1">
    <name type="scientific">marine sediment metagenome</name>
    <dbReference type="NCBI Taxonomy" id="412755"/>
    <lineage>
        <taxon>unclassified sequences</taxon>
        <taxon>metagenomes</taxon>
        <taxon>ecological metagenomes</taxon>
    </lineage>
</organism>
<feature type="non-terminal residue" evidence="1">
    <location>
        <position position="1"/>
    </location>
</feature>
<reference evidence="1" key="1">
    <citation type="journal article" date="2015" name="Nature">
        <title>Complex archaea that bridge the gap between prokaryotes and eukaryotes.</title>
        <authorList>
            <person name="Spang A."/>
            <person name="Saw J.H."/>
            <person name="Jorgensen S.L."/>
            <person name="Zaremba-Niedzwiedzka K."/>
            <person name="Martijn J."/>
            <person name="Lind A.E."/>
            <person name="van Eijk R."/>
            <person name="Schleper C."/>
            <person name="Guy L."/>
            <person name="Ettema T.J."/>
        </authorList>
    </citation>
    <scope>NUCLEOTIDE SEQUENCE</scope>
</reference>
<name>A0A0F9ER45_9ZZZZ</name>
<evidence type="ECO:0000313" key="1">
    <source>
        <dbReference type="EMBL" id="KKL76613.1"/>
    </source>
</evidence>
<dbReference type="EMBL" id="LAZR01023990">
    <property type="protein sequence ID" value="KKL76613.1"/>
    <property type="molecule type" value="Genomic_DNA"/>
</dbReference>
<gene>
    <name evidence="1" type="ORF">LCGC14_2043110</name>
</gene>
<proteinExistence type="predicted"/>
<protein>
    <submittedName>
        <fullName evidence="1">Uncharacterized protein</fullName>
    </submittedName>
</protein>
<dbReference type="AlphaFoldDB" id="A0A0F9ER45"/>